<dbReference type="InterPro" id="IPR001138">
    <property type="entry name" value="Zn2Cys6_DnaBD"/>
</dbReference>
<dbReference type="PANTHER" id="PTHR35392">
    <property type="entry name" value="ZN(II)2CYS6 TRANSCRIPTION FACTOR (EUROFUNG)-RELATED-RELATED"/>
    <property type="match status" value="1"/>
</dbReference>
<evidence type="ECO:0000313" key="4">
    <source>
        <dbReference type="Proteomes" id="UP000044602"/>
    </source>
</evidence>
<organism evidence="3 4">
    <name type="scientific">Verticillium longisporum</name>
    <name type="common">Verticillium dahliae var. longisporum</name>
    <dbReference type="NCBI Taxonomy" id="100787"/>
    <lineage>
        <taxon>Eukaryota</taxon>
        <taxon>Fungi</taxon>
        <taxon>Dikarya</taxon>
        <taxon>Ascomycota</taxon>
        <taxon>Pezizomycotina</taxon>
        <taxon>Sordariomycetes</taxon>
        <taxon>Hypocreomycetidae</taxon>
        <taxon>Glomerellales</taxon>
        <taxon>Plectosphaerellaceae</taxon>
        <taxon>Verticillium</taxon>
    </lineage>
</organism>
<dbReference type="AlphaFoldDB" id="A0A0G4L744"/>
<dbReference type="PANTHER" id="PTHR35392:SF2">
    <property type="entry name" value="ZN(II)2CYS6 TRANSCRIPTION FACTOR (EUROFUNG)"/>
    <property type="match status" value="1"/>
</dbReference>
<feature type="compositionally biased region" description="Basic and acidic residues" evidence="2">
    <location>
        <begin position="464"/>
        <end position="483"/>
    </location>
</feature>
<gene>
    <name evidence="3" type="ORF">BN1708_003089</name>
</gene>
<dbReference type="CDD" id="cd00067">
    <property type="entry name" value="GAL4"/>
    <property type="match status" value="1"/>
</dbReference>
<dbReference type="STRING" id="100787.A0A0G4L744"/>
<evidence type="ECO:0000313" key="3">
    <source>
        <dbReference type="EMBL" id="CRK17813.1"/>
    </source>
</evidence>
<protein>
    <recommendedName>
        <fullName evidence="5">Zn(2)-C6 fungal-type domain-containing protein</fullName>
    </recommendedName>
</protein>
<evidence type="ECO:0008006" key="5">
    <source>
        <dbReference type="Google" id="ProtNLM"/>
    </source>
</evidence>
<proteinExistence type="predicted"/>
<keyword evidence="4" id="KW-1185">Reference proteome</keyword>
<name>A0A0G4L744_VERLO</name>
<reference evidence="3 4" key="1">
    <citation type="submission" date="2015-05" db="EMBL/GenBank/DDBJ databases">
        <authorList>
            <person name="Wang D.B."/>
            <person name="Wang M."/>
        </authorList>
    </citation>
    <scope>NUCLEOTIDE SEQUENCE [LARGE SCALE GENOMIC DNA]</scope>
    <source>
        <strain evidence="3">VL1</strain>
    </source>
</reference>
<feature type="region of interest" description="Disordered" evidence="2">
    <location>
        <begin position="267"/>
        <end position="295"/>
    </location>
</feature>
<feature type="region of interest" description="Disordered" evidence="2">
    <location>
        <begin position="463"/>
        <end position="485"/>
    </location>
</feature>
<evidence type="ECO:0000256" key="2">
    <source>
        <dbReference type="SAM" id="MobiDB-lite"/>
    </source>
</evidence>
<dbReference type="InterPro" id="IPR052973">
    <property type="entry name" value="Fungal_sec-metab_reg_TF"/>
</dbReference>
<sequence length="776" mass="86551">MGRKPNPIICEYFTRGPKLTDSSNRYPHKCKLCGENFPKGRGEALTKHITEKCPAITPEQRINAVLNLSGLQARSLASRHLNDHVRASNGIASANEAPEAWDALQTLAEASRQVGATEMVPQNRNLIDPAIQQFNPHHGQPDHTSGLELQEQFTLENPPPSYEQPAHREKPNHMHIDDALTSYELPDQRDKRADEQNASTLLTAEQKLEHLQVATQQQSHAVSPEDSASLNAAVAAVAAATARLNHQLLDESRDGPSNQEIADALASPMREVSAESHHSGPPHPQQPWGEMSYVHSSPIPPASLNLQPAAPMVQVQPAPLSMSPVHVRGGTRMSIGNGVRSEHKRKAYNPVRRKEVQAARKKGACIRCRILRKTCGLNDPCDQCRKIHGPRHWTYPCVRTHLNQSLTLYSAGLVVVLSQNRVNQARSAFELIQNGTKVRVAIWNDSVPMSLFALVTARPASPTEDLKTEEEAAEPAKKDEAKVKHQAIMIDQDKEDLPARMETYVREMLPLLIERETSHFVRVVLEFAQKAEQKTGDLVTRALELWGLIEILDHERSWTISEEQDGKFVAKTPDDDGGSTQDLYTLMTWQLSAAAERKANAVSQKLVNELQRCLENGKVTLHFDVYLTILLLLHCLEKTTWTMKVWEMDDFRQRWPLDRPPSAFTTQGQEIAELFKMLLALRKAHPKTFRGHGGLLEVFEPQSQAVADFFGKLSLQYDEVVDRLKGNSFTPRSSSSLEFQFSGIVLLPRQESDAVVEQTAVPAPDAAQRPDQAMSG</sequence>
<dbReference type="Proteomes" id="UP000044602">
    <property type="component" value="Unassembled WGS sequence"/>
</dbReference>
<dbReference type="EMBL" id="CVQH01008890">
    <property type="protein sequence ID" value="CRK17813.1"/>
    <property type="molecule type" value="Genomic_DNA"/>
</dbReference>
<keyword evidence="1" id="KW-0539">Nucleus</keyword>
<evidence type="ECO:0000256" key="1">
    <source>
        <dbReference type="ARBA" id="ARBA00023242"/>
    </source>
</evidence>
<dbReference type="GO" id="GO:0008270">
    <property type="term" value="F:zinc ion binding"/>
    <property type="evidence" value="ECO:0007669"/>
    <property type="project" value="InterPro"/>
</dbReference>
<dbReference type="GO" id="GO:0000981">
    <property type="term" value="F:DNA-binding transcription factor activity, RNA polymerase II-specific"/>
    <property type="evidence" value="ECO:0007669"/>
    <property type="project" value="InterPro"/>
</dbReference>
<accession>A0A0G4L744</accession>